<feature type="transmembrane region" description="Helical" evidence="1">
    <location>
        <begin position="6"/>
        <end position="25"/>
    </location>
</feature>
<evidence type="ECO:0000313" key="2">
    <source>
        <dbReference type="EMBL" id="BBO78382.1"/>
    </source>
</evidence>
<feature type="transmembrane region" description="Helical" evidence="1">
    <location>
        <begin position="196"/>
        <end position="217"/>
    </location>
</feature>
<dbReference type="InterPro" id="IPR012507">
    <property type="entry name" value="YibE_F"/>
</dbReference>
<keyword evidence="3" id="KW-1185">Reference proteome</keyword>
<dbReference type="EMBL" id="AP021875">
    <property type="protein sequence ID" value="BBO78382.1"/>
    <property type="molecule type" value="Genomic_DNA"/>
</dbReference>
<sequence length="369" mass="39928">MLKNNIVSLFFVFCCVFLSFLPTGFEGSRAKDAYLVKAVVLSVDNADLRQNLIVRTGTQDVQVEIVQGPHKGQRTRVVNPLAGKMEFDEIYVTGDTILVEYKIHDGKIHMAFTRGYYRLNHELFLIALFGIFIVAVAGFTGLKALLSFLFAALMIWKVLIPLFLKDFSPIPISLAVVAALTASVSFLVGGWTRKGLTAFVGSFAGLVLACILAKLFAPGFHLNGAVRPYAENLLYAGFPHLDLTEIFLAGIFLSCSGAVMDLSMDIAASIDEVKSKKPEIGFGELFGSGMAVGRSVIGTMTTTLLLAYSGGYTAMLMNFMGQGWKVQQILNVNFVASEILNVFVGSFGLVAVAPLTAIAGAVMYSRKNL</sequence>
<dbReference type="Pfam" id="PF07907">
    <property type="entry name" value="YibE_F"/>
    <property type="match status" value="1"/>
</dbReference>
<keyword evidence="1" id="KW-1133">Transmembrane helix</keyword>
<protein>
    <submittedName>
        <fullName evidence="2">Membrane protein</fullName>
    </submittedName>
</protein>
<feature type="transmembrane region" description="Helical" evidence="1">
    <location>
        <begin position="296"/>
        <end position="319"/>
    </location>
</feature>
<name>A0A5K7Z8N0_9BACT</name>
<dbReference type="AlphaFoldDB" id="A0A5K7Z8N0"/>
<feature type="transmembrane region" description="Helical" evidence="1">
    <location>
        <begin position="123"/>
        <end position="156"/>
    </location>
</feature>
<evidence type="ECO:0000313" key="3">
    <source>
        <dbReference type="Proteomes" id="UP000427769"/>
    </source>
</evidence>
<feature type="transmembrane region" description="Helical" evidence="1">
    <location>
        <begin position="339"/>
        <end position="364"/>
    </location>
</feature>
<dbReference type="Proteomes" id="UP000427769">
    <property type="component" value="Chromosome"/>
</dbReference>
<evidence type="ECO:0000256" key="1">
    <source>
        <dbReference type="SAM" id="Phobius"/>
    </source>
</evidence>
<proteinExistence type="predicted"/>
<dbReference type="PANTHER" id="PTHR41771:SF1">
    <property type="entry name" value="MEMBRANE PROTEIN"/>
    <property type="match status" value="1"/>
</dbReference>
<feature type="transmembrane region" description="Helical" evidence="1">
    <location>
        <begin position="168"/>
        <end position="189"/>
    </location>
</feature>
<organism evidence="2 3">
    <name type="scientific">Desulfosarcina widdelii</name>
    <dbReference type="NCBI Taxonomy" id="947919"/>
    <lineage>
        <taxon>Bacteria</taxon>
        <taxon>Pseudomonadati</taxon>
        <taxon>Thermodesulfobacteriota</taxon>
        <taxon>Desulfobacteria</taxon>
        <taxon>Desulfobacterales</taxon>
        <taxon>Desulfosarcinaceae</taxon>
        <taxon>Desulfosarcina</taxon>
    </lineage>
</organism>
<gene>
    <name evidence="2" type="ORF">DSCW_57990</name>
</gene>
<keyword evidence="1" id="KW-0812">Transmembrane</keyword>
<dbReference type="RefSeq" id="WP_155307023.1">
    <property type="nucleotide sequence ID" value="NZ_AP021875.1"/>
</dbReference>
<dbReference type="KEGG" id="dwd:DSCW_57990"/>
<reference evidence="2 3" key="1">
    <citation type="submission" date="2019-11" db="EMBL/GenBank/DDBJ databases">
        <title>Comparative genomics of hydrocarbon-degrading Desulfosarcina strains.</title>
        <authorList>
            <person name="Watanabe M."/>
            <person name="Kojima H."/>
            <person name="Fukui M."/>
        </authorList>
    </citation>
    <scope>NUCLEOTIDE SEQUENCE [LARGE SCALE GENOMIC DNA]</scope>
    <source>
        <strain evidence="2 3">PP31</strain>
    </source>
</reference>
<dbReference type="PANTHER" id="PTHR41771">
    <property type="entry name" value="MEMBRANE PROTEIN-RELATED"/>
    <property type="match status" value="1"/>
</dbReference>
<accession>A0A5K7Z8N0</accession>
<keyword evidence="1" id="KW-0472">Membrane</keyword>
<dbReference type="OrthoDB" id="5753718at2"/>